<dbReference type="Pfam" id="PF21205">
    <property type="entry name" value="Rep3_C"/>
    <property type="match status" value="1"/>
</dbReference>
<evidence type="ECO:0000313" key="3">
    <source>
        <dbReference type="EMBL" id="BDD13175.1"/>
    </source>
</evidence>
<dbReference type="InterPro" id="IPR036390">
    <property type="entry name" value="WH_DNA-bd_sf"/>
</dbReference>
<geneLocation type="plasmid" evidence="3 4">
    <name>pFArrn</name>
</geneLocation>
<gene>
    <name evidence="3" type="ORF">FUAX_56070</name>
</gene>
<dbReference type="RefSeq" id="WP_338396368.1">
    <property type="nucleotide sequence ID" value="NZ_AP025328.1"/>
</dbReference>
<dbReference type="Gene3D" id="1.10.10.10">
    <property type="entry name" value="Winged helix-like DNA-binding domain superfamily/Winged helix DNA-binding domain"/>
    <property type="match status" value="2"/>
</dbReference>
<dbReference type="GO" id="GO:0006270">
    <property type="term" value="P:DNA replication initiation"/>
    <property type="evidence" value="ECO:0007669"/>
    <property type="project" value="InterPro"/>
</dbReference>
<dbReference type="SUPFAM" id="SSF46785">
    <property type="entry name" value="Winged helix' DNA-binding domain"/>
    <property type="match status" value="2"/>
</dbReference>
<evidence type="ECO:0000259" key="2">
    <source>
        <dbReference type="Pfam" id="PF01051"/>
    </source>
</evidence>
<organism evidence="3 4">
    <name type="scientific">Fulvitalea axinellae</name>
    <dbReference type="NCBI Taxonomy" id="1182444"/>
    <lineage>
        <taxon>Bacteria</taxon>
        <taxon>Pseudomonadati</taxon>
        <taxon>Bacteroidota</taxon>
        <taxon>Cytophagia</taxon>
        <taxon>Cytophagales</taxon>
        <taxon>Persicobacteraceae</taxon>
        <taxon>Fulvitalea</taxon>
    </lineage>
</organism>
<accession>A0AAU9CVY0</accession>
<reference evidence="3 4" key="1">
    <citation type="submission" date="2021-12" db="EMBL/GenBank/DDBJ databases">
        <title>Genome sequencing of bacteria with rrn-lacking chromosome and rrn-plasmid.</title>
        <authorList>
            <person name="Anda M."/>
            <person name="Iwasaki W."/>
        </authorList>
    </citation>
    <scope>NUCLEOTIDE SEQUENCE [LARGE SCALE GENOMIC DNA]</scope>
    <source>
        <strain evidence="3 4">DSM 100852</strain>
        <plasmid evidence="3 4">pFArrn</plasmid>
    </source>
</reference>
<evidence type="ECO:0000313" key="4">
    <source>
        <dbReference type="Proteomes" id="UP001348817"/>
    </source>
</evidence>
<dbReference type="InterPro" id="IPR036388">
    <property type="entry name" value="WH-like_DNA-bd_sf"/>
</dbReference>
<evidence type="ECO:0000256" key="1">
    <source>
        <dbReference type="ARBA" id="ARBA00038283"/>
    </source>
</evidence>
<dbReference type="AlphaFoldDB" id="A0AAU9CVY0"/>
<proteinExistence type="inferred from homology"/>
<keyword evidence="3" id="KW-0614">Plasmid</keyword>
<dbReference type="Pfam" id="PF01051">
    <property type="entry name" value="Rep3_N"/>
    <property type="match status" value="1"/>
</dbReference>
<keyword evidence="4" id="KW-1185">Reference proteome</keyword>
<protein>
    <submittedName>
        <fullName evidence="3">Replication protein B</fullName>
    </submittedName>
</protein>
<dbReference type="Proteomes" id="UP001348817">
    <property type="component" value="Plasmid pFArrn"/>
</dbReference>
<name>A0AAU9CVY0_9BACT</name>
<dbReference type="InterPro" id="IPR000525">
    <property type="entry name" value="Initiator_Rep_WH1"/>
</dbReference>
<dbReference type="KEGG" id="fax:FUAX_56070"/>
<comment type="similarity">
    <text evidence="1">Belongs to the initiator RepB protein family.</text>
</comment>
<dbReference type="GO" id="GO:0003887">
    <property type="term" value="F:DNA-directed DNA polymerase activity"/>
    <property type="evidence" value="ECO:0007669"/>
    <property type="project" value="InterPro"/>
</dbReference>
<feature type="domain" description="Initiator Rep protein WH1" evidence="2">
    <location>
        <begin position="12"/>
        <end position="157"/>
    </location>
</feature>
<sequence length="322" mass="38045">MPIETVKKVTLIQPNQVTNAKYSFSKIQKNILYHVISELQPRMTKGEVKMEETKITLKLRDIDTNRNYQRVIDECKKMMRKQISYVLNKDNGKSTIVLATTVAAVTHDHGSEEISFILPSYAMPFFCYYGALGFTSYQKVLALSLKSTYSKRFYELCNRWKDKGGFTIPLKELREMLELENKYPKISHFRARVMDPAQKELQEVADVWFEYELSKFKSRSYNRISFKIFQRNAKGEAVRKDPSKATKKEKYSYVVRFLYLTFPAHHSNKAVEITDALMKMKYLDEVYSRFMRLERDLNLGKKNRADIERVTRFILKEDFELE</sequence>
<dbReference type="EMBL" id="AP025328">
    <property type="protein sequence ID" value="BDD13175.1"/>
    <property type="molecule type" value="Genomic_DNA"/>
</dbReference>